<proteinExistence type="predicted"/>
<dbReference type="EMBL" id="JACDXX010000028">
    <property type="protein sequence ID" value="MCB5412095.1"/>
    <property type="molecule type" value="Genomic_DNA"/>
</dbReference>
<evidence type="ECO:0000313" key="2">
    <source>
        <dbReference type="Proteomes" id="UP001198571"/>
    </source>
</evidence>
<protein>
    <submittedName>
        <fullName evidence="1">Uncharacterized protein</fullName>
    </submittedName>
</protein>
<keyword evidence="2" id="KW-1185">Reference proteome</keyword>
<dbReference type="Proteomes" id="UP001198571">
    <property type="component" value="Unassembled WGS sequence"/>
</dbReference>
<accession>A0ABS8CSH1</accession>
<dbReference type="RefSeq" id="WP_226937523.1">
    <property type="nucleotide sequence ID" value="NZ_JACDXX010000028.1"/>
</dbReference>
<sequence length="90" mass="9976">MQQTYLLAFEEEEIAALQRICGAAAIHFSDEAHQFECAASNTGPTEPLAPTRAECARISAERYESAEKARRFSQHFAALRETTPHKGPLV</sequence>
<reference evidence="1 2" key="1">
    <citation type="submission" date="2020-07" db="EMBL/GenBank/DDBJ databases">
        <title>Pseudogemmobacter sp. nov., isolated from poultry manure in Taiwan.</title>
        <authorList>
            <person name="Lin S.-Y."/>
            <person name="Tang Y.-S."/>
            <person name="Young C.-C."/>
        </authorList>
    </citation>
    <scope>NUCLEOTIDE SEQUENCE [LARGE SCALE GENOMIC DNA]</scope>
    <source>
        <strain evidence="1 2">CC-YST710</strain>
    </source>
</reference>
<organism evidence="1 2">
    <name type="scientific">Pseudogemmobacter faecipullorum</name>
    <dbReference type="NCBI Taxonomy" id="2755041"/>
    <lineage>
        <taxon>Bacteria</taxon>
        <taxon>Pseudomonadati</taxon>
        <taxon>Pseudomonadota</taxon>
        <taxon>Alphaproteobacteria</taxon>
        <taxon>Rhodobacterales</taxon>
        <taxon>Paracoccaceae</taxon>
        <taxon>Pseudogemmobacter</taxon>
    </lineage>
</organism>
<gene>
    <name evidence="1" type="ORF">H0485_19125</name>
</gene>
<name>A0ABS8CSH1_9RHOB</name>
<comment type="caution">
    <text evidence="1">The sequence shown here is derived from an EMBL/GenBank/DDBJ whole genome shotgun (WGS) entry which is preliminary data.</text>
</comment>
<evidence type="ECO:0000313" key="1">
    <source>
        <dbReference type="EMBL" id="MCB5412095.1"/>
    </source>
</evidence>